<dbReference type="Gene3D" id="3.40.50.720">
    <property type="entry name" value="NAD(P)-binding Rossmann-like Domain"/>
    <property type="match status" value="1"/>
</dbReference>
<dbReference type="Proteomes" id="UP000015453">
    <property type="component" value="Unassembled WGS sequence"/>
</dbReference>
<feature type="non-terminal residue" evidence="2">
    <location>
        <position position="1"/>
    </location>
</feature>
<dbReference type="EMBL" id="AUSU01009671">
    <property type="protein sequence ID" value="EPS57965.1"/>
    <property type="molecule type" value="Genomic_DNA"/>
</dbReference>
<proteinExistence type="predicted"/>
<evidence type="ECO:0000313" key="2">
    <source>
        <dbReference type="EMBL" id="EPS57965.1"/>
    </source>
</evidence>
<organism evidence="2 3">
    <name type="scientific">Genlisea aurea</name>
    <dbReference type="NCBI Taxonomy" id="192259"/>
    <lineage>
        <taxon>Eukaryota</taxon>
        <taxon>Viridiplantae</taxon>
        <taxon>Streptophyta</taxon>
        <taxon>Embryophyta</taxon>
        <taxon>Tracheophyta</taxon>
        <taxon>Spermatophyta</taxon>
        <taxon>Magnoliopsida</taxon>
        <taxon>eudicotyledons</taxon>
        <taxon>Gunneridae</taxon>
        <taxon>Pentapetalae</taxon>
        <taxon>asterids</taxon>
        <taxon>lamiids</taxon>
        <taxon>Lamiales</taxon>
        <taxon>Lentibulariaceae</taxon>
        <taxon>Genlisea</taxon>
    </lineage>
</organism>
<dbReference type="PANTHER" id="PTHR43571:SF1">
    <property type="entry name" value="NADP-SPECIFIC GLUTAMATE DEHYDROGENASE 1-RELATED"/>
    <property type="match status" value="1"/>
</dbReference>
<dbReference type="GO" id="GO:0005829">
    <property type="term" value="C:cytosol"/>
    <property type="evidence" value="ECO:0007669"/>
    <property type="project" value="TreeGrafter"/>
</dbReference>
<dbReference type="InterPro" id="IPR036291">
    <property type="entry name" value="NAD(P)-bd_dom_sf"/>
</dbReference>
<dbReference type="PANTHER" id="PTHR43571">
    <property type="entry name" value="NADP-SPECIFIC GLUTAMATE DEHYDROGENASE 1-RELATED"/>
    <property type="match status" value="1"/>
</dbReference>
<protein>
    <recommendedName>
        <fullName evidence="1">Glutamate/phenylalanine/leucine/valine/L-tryptophan dehydrogenase C-terminal domain-containing protein</fullName>
    </recommendedName>
</protein>
<evidence type="ECO:0000313" key="3">
    <source>
        <dbReference type="Proteomes" id="UP000015453"/>
    </source>
</evidence>
<sequence length="104" mass="11034">SNMPCTPEAVDVLRKSNVLVAPSMAAGVGGVVAGELELKECNLNWSPDDFETKLQDAMKQTYQRILKAATDFGYSKESPEILVHGAAIAAFLTIASSMADQGCV</sequence>
<dbReference type="AlphaFoldDB" id="S8BTQ7"/>
<evidence type="ECO:0000259" key="1">
    <source>
        <dbReference type="Pfam" id="PF00208"/>
    </source>
</evidence>
<dbReference type="FunFam" id="1.10.285.10:FF:000007">
    <property type="entry name" value="NADP-specific glutamate dehydrogenase"/>
    <property type="match status" value="1"/>
</dbReference>
<dbReference type="OrthoDB" id="1726376at2759"/>
<reference evidence="2 3" key="1">
    <citation type="journal article" date="2013" name="BMC Genomics">
        <title>The miniature genome of a carnivorous plant Genlisea aurea contains a low number of genes and short non-coding sequences.</title>
        <authorList>
            <person name="Leushkin E.V."/>
            <person name="Sutormin R.A."/>
            <person name="Nabieva E.R."/>
            <person name="Penin A.A."/>
            <person name="Kondrashov A.S."/>
            <person name="Logacheva M.D."/>
        </authorList>
    </citation>
    <scope>NUCLEOTIDE SEQUENCE [LARGE SCALE GENOMIC DNA]</scope>
</reference>
<accession>S8BTQ7</accession>
<name>S8BTQ7_9LAMI</name>
<dbReference type="GO" id="GO:0004354">
    <property type="term" value="F:glutamate dehydrogenase (NADP+) activity"/>
    <property type="evidence" value="ECO:0007669"/>
    <property type="project" value="TreeGrafter"/>
</dbReference>
<dbReference type="InterPro" id="IPR050724">
    <property type="entry name" value="Glu_Leu_Phe_Val_DH"/>
</dbReference>
<dbReference type="Pfam" id="PF00208">
    <property type="entry name" value="ELFV_dehydrog"/>
    <property type="match status" value="1"/>
</dbReference>
<comment type="caution">
    <text evidence="2">The sequence shown here is derived from an EMBL/GenBank/DDBJ whole genome shotgun (WGS) entry which is preliminary data.</text>
</comment>
<keyword evidence="3" id="KW-1185">Reference proteome</keyword>
<gene>
    <name evidence="2" type="ORF">M569_16853</name>
</gene>
<dbReference type="InterPro" id="IPR006096">
    <property type="entry name" value="Glu/Leu/Phe/Val/Trp_DH_C"/>
</dbReference>
<feature type="domain" description="Glutamate/phenylalanine/leucine/valine/L-tryptophan dehydrogenase C-terminal" evidence="1">
    <location>
        <begin position="1"/>
        <end position="102"/>
    </location>
</feature>
<dbReference type="SUPFAM" id="SSF51735">
    <property type="entry name" value="NAD(P)-binding Rossmann-fold domains"/>
    <property type="match status" value="1"/>
</dbReference>
<dbReference type="GO" id="GO:0006537">
    <property type="term" value="P:glutamate biosynthetic process"/>
    <property type="evidence" value="ECO:0007669"/>
    <property type="project" value="TreeGrafter"/>
</dbReference>